<dbReference type="PANTHER" id="PTHR34678">
    <property type="entry name" value="50S RIBOSOMAL PROTEIN 5, CHLOROPLASTIC"/>
    <property type="match status" value="1"/>
</dbReference>
<evidence type="ECO:0008006" key="6">
    <source>
        <dbReference type="Google" id="ProtNLM"/>
    </source>
</evidence>
<feature type="signal peptide" evidence="2">
    <location>
        <begin position="1"/>
        <end position="23"/>
    </location>
</feature>
<evidence type="ECO:0000256" key="1">
    <source>
        <dbReference type="SAM" id="MobiDB-lite"/>
    </source>
</evidence>
<dbReference type="Proteomes" id="UP000006727">
    <property type="component" value="Chromosome 6"/>
</dbReference>
<dbReference type="PaxDb" id="3218-PP1S53_243V6.1"/>
<feature type="compositionally biased region" description="Basic residues" evidence="1">
    <location>
        <begin position="106"/>
        <end position="120"/>
    </location>
</feature>
<evidence type="ECO:0000313" key="5">
    <source>
        <dbReference type="Proteomes" id="UP000006727"/>
    </source>
</evidence>
<proteinExistence type="predicted"/>
<feature type="chain" id="PRO_5014297835" description="50S ribosomal protein 5, chloroplastic" evidence="2">
    <location>
        <begin position="24"/>
        <end position="132"/>
    </location>
</feature>
<reference evidence="3 5" key="2">
    <citation type="journal article" date="2018" name="Plant J.">
        <title>The Physcomitrella patens chromosome-scale assembly reveals moss genome structure and evolution.</title>
        <authorList>
            <person name="Lang D."/>
            <person name="Ullrich K.K."/>
            <person name="Murat F."/>
            <person name="Fuchs J."/>
            <person name="Jenkins J."/>
            <person name="Haas F.B."/>
            <person name="Piednoel M."/>
            <person name="Gundlach H."/>
            <person name="Van Bel M."/>
            <person name="Meyberg R."/>
            <person name="Vives C."/>
            <person name="Morata J."/>
            <person name="Symeonidi A."/>
            <person name="Hiss M."/>
            <person name="Muchero W."/>
            <person name="Kamisugi Y."/>
            <person name="Saleh O."/>
            <person name="Blanc G."/>
            <person name="Decker E.L."/>
            <person name="van Gessel N."/>
            <person name="Grimwood J."/>
            <person name="Hayes R.D."/>
            <person name="Graham S.W."/>
            <person name="Gunter L.E."/>
            <person name="McDaniel S.F."/>
            <person name="Hoernstein S.N.W."/>
            <person name="Larsson A."/>
            <person name="Li F.W."/>
            <person name="Perroud P.F."/>
            <person name="Phillips J."/>
            <person name="Ranjan P."/>
            <person name="Rokshar D.S."/>
            <person name="Rothfels C.J."/>
            <person name="Schneider L."/>
            <person name="Shu S."/>
            <person name="Stevenson D.W."/>
            <person name="Thummler F."/>
            <person name="Tillich M."/>
            <person name="Villarreal Aguilar J.C."/>
            <person name="Widiez T."/>
            <person name="Wong G.K."/>
            <person name="Wymore A."/>
            <person name="Zhang Y."/>
            <person name="Zimmer A.D."/>
            <person name="Quatrano R.S."/>
            <person name="Mayer K.F.X."/>
            <person name="Goodstein D."/>
            <person name="Casacuberta J.M."/>
            <person name="Vandepoele K."/>
            <person name="Reski R."/>
            <person name="Cuming A.C."/>
            <person name="Tuskan G.A."/>
            <person name="Maumus F."/>
            <person name="Salse J."/>
            <person name="Schmutz J."/>
            <person name="Rensing S.A."/>
        </authorList>
    </citation>
    <scope>NUCLEOTIDE SEQUENCE [LARGE SCALE GENOMIC DNA]</scope>
    <source>
        <strain evidence="4 5">cv. Gransden 2004</strain>
    </source>
</reference>
<dbReference type="STRING" id="3218.A9S7D8"/>
<dbReference type="Gramene" id="Pp3c6_24280V3.2">
    <property type="protein sequence ID" value="Pp3c6_24280V3.2"/>
    <property type="gene ID" value="Pp3c6_24280"/>
</dbReference>
<reference evidence="3 5" key="1">
    <citation type="journal article" date="2008" name="Science">
        <title>The Physcomitrella genome reveals evolutionary insights into the conquest of land by plants.</title>
        <authorList>
            <person name="Rensing S."/>
            <person name="Lang D."/>
            <person name="Zimmer A."/>
            <person name="Terry A."/>
            <person name="Salamov A."/>
            <person name="Shapiro H."/>
            <person name="Nishiyama T."/>
            <person name="Perroud P.-F."/>
            <person name="Lindquist E."/>
            <person name="Kamisugi Y."/>
            <person name="Tanahashi T."/>
            <person name="Sakakibara K."/>
            <person name="Fujita T."/>
            <person name="Oishi K."/>
            <person name="Shin-I T."/>
            <person name="Kuroki Y."/>
            <person name="Toyoda A."/>
            <person name="Suzuki Y."/>
            <person name="Hashimoto A."/>
            <person name="Yamaguchi K."/>
            <person name="Sugano A."/>
            <person name="Kohara Y."/>
            <person name="Fujiyama A."/>
            <person name="Anterola A."/>
            <person name="Aoki S."/>
            <person name="Ashton N."/>
            <person name="Barbazuk W.B."/>
            <person name="Barker E."/>
            <person name="Bennetzen J."/>
            <person name="Bezanilla M."/>
            <person name="Blankenship R."/>
            <person name="Cho S.H."/>
            <person name="Dutcher S."/>
            <person name="Estelle M."/>
            <person name="Fawcett J.A."/>
            <person name="Gundlach H."/>
            <person name="Hanada K."/>
            <person name="Heyl A."/>
            <person name="Hicks K.A."/>
            <person name="Hugh J."/>
            <person name="Lohr M."/>
            <person name="Mayer K."/>
            <person name="Melkozernov A."/>
            <person name="Murata T."/>
            <person name="Nelson D."/>
            <person name="Pils B."/>
            <person name="Prigge M."/>
            <person name="Reiss B."/>
            <person name="Renner T."/>
            <person name="Rombauts S."/>
            <person name="Rushton P."/>
            <person name="Sanderfoot A."/>
            <person name="Schween G."/>
            <person name="Shiu S.-H."/>
            <person name="Stueber K."/>
            <person name="Theodoulou F.L."/>
            <person name="Tu H."/>
            <person name="Van de Peer Y."/>
            <person name="Verrier P.J."/>
            <person name="Waters E."/>
            <person name="Wood A."/>
            <person name="Yang L."/>
            <person name="Cove D."/>
            <person name="Cuming A."/>
            <person name="Hasebe M."/>
            <person name="Lucas S."/>
            <person name="Mishler D.B."/>
            <person name="Reski R."/>
            <person name="Grigoriev I."/>
            <person name="Quatrano R.S."/>
            <person name="Boore J.L."/>
        </authorList>
    </citation>
    <scope>NUCLEOTIDE SEQUENCE [LARGE SCALE GENOMIC DNA]</scope>
    <source>
        <strain evidence="4 5">cv. Gransden 2004</strain>
    </source>
</reference>
<evidence type="ECO:0000313" key="3">
    <source>
        <dbReference type="EMBL" id="PNR53039.1"/>
    </source>
</evidence>
<sequence length="132" mass="14093">MALSCSSALVGSLSSLSLSSATASNSQRVVASSPLFGNGIALKTGFSNARVRAAEVVVRTVVVKAAGDEVVASSSDANEEPAPAITTMLSESELLKRKAKKEELRRKRLLRKRKLRKKGKWPPSKMAKLKNV</sequence>
<dbReference type="EnsemblPlants" id="Pp3c6_24280V3.2">
    <property type="protein sequence ID" value="Pp3c6_24280V3.2"/>
    <property type="gene ID" value="Pp3c6_24280"/>
</dbReference>
<accession>A9S7D8</accession>
<keyword evidence="5" id="KW-1185">Reference proteome</keyword>
<organism evidence="3">
    <name type="scientific">Physcomitrium patens</name>
    <name type="common">Spreading-leaved earth moss</name>
    <name type="synonym">Physcomitrella patens</name>
    <dbReference type="NCBI Taxonomy" id="3218"/>
    <lineage>
        <taxon>Eukaryota</taxon>
        <taxon>Viridiplantae</taxon>
        <taxon>Streptophyta</taxon>
        <taxon>Embryophyta</taxon>
        <taxon>Bryophyta</taxon>
        <taxon>Bryophytina</taxon>
        <taxon>Bryopsida</taxon>
        <taxon>Funariidae</taxon>
        <taxon>Funariales</taxon>
        <taxon>Funariaceae</taxon>
        <taxon>Physcomitrium</taxon>
    </lineage>
</organism>
<gene>
    <name evidence="4" type="primary">LOC112283505</name>
    <name evidence="3" type="ORF">PHYPA_009414</name>
</gene>
<protein>
    <recommendedName>
        <fullName evidence="6">50S ribosomal protein 5, chloroplastic</fullName>
    </recommendedName>
</protein>
<dbReference type="RefSeq" id="XP_024378019.1">
    <property type="nucleotide sequence ID" value="XM_024522251.2"/>
</dbReference>
<feature type="region of interest" description="Disordered" evidence="1">
    <location>
        <begin position="98"/>
        <end position="132"/>
    </location>
</feature>
<dbReference type="OMA" id="CHQGLRR"/>
<reference evidence="4" key="3">
    <citation type="submission" date="2020-12" db="UniProtKB">
        <authorList>
            <consortium name="EnsemblPlants"/>
        </authorList>
    </citation>
    <scope>IDENTIFICATION</scope>
</reference>
<dbReference type="PANTHER" id="PTHR34678:SF1">
    <property type="entry name" value="LARGE RIBOSOMAL SUBUNIT PROTEIN CL37"/>
    <property type="match status" value="1"/>
</dbReference>
<dbReference type="HOGENOM" id="CLU_1920629_0_0_1"/>
<dbReference type="Gramene" id="Pp3c6_24280V3.1">
    <property type="protein sequence ID" value="Pp3c6_24280V3.1"/>
    <property type="gene ID" value="Pp3c6_24280"/>
</dbReference>
<name>A9S7D8_PHYPA</name>
<dbReference type="GeneID" id="112283505"/>
<dbReference type="EnsemblPlants" id="Pp3c6_24280V3.1">
    <property type="protein sequence ID" value="Pp3c6_24280V3.1"/>
    <property type="gene ID" value="Pp3c6_24280"/>
</dbReference>
<dbReference type="AlphaFoldDB" id="A9S7D8"/>
<dbReference type="InterPro" id="IPR040307">
    <property type="entry name" value="Ribosomal_cL37"/>
</dbReference>
<evidence type="ECO:0000256" key="2">
    <source>
        <dbReference type="SAM" id="SignalP"/>
    </source>
</evidence>
<keyword evidence="2" id="KW-0732">Signal</keyword>
<evidence type="ECO:0000313" key="4">
    <source>
        <dbReference type="EnsemblPlants" id="Pp3c6_24280V3.1"/>
    </source>
</evidence>
<dbReference type="EMBL" id="ABEU02000006">
    <property type="protein sequence ID" value="PNR53039.1"/>
    <property type="molecule type" value="Genomic_DNA"/>
</dbReference>